<gene>
    <name evidence="2" type="ORF">SMAX5B_018508</name>
</gene>
<evidence type="ECO:0000313" key="2">
    <source>
        <dbReference type="EMBL" id="AWP13036.1"/>
    </source>
</evidence>
<keyword evidence="3" id="KW-1185">Reference proteome</keyword>
<dbReference type="InterPro" id="IPR008954">
    <property type="entry name" value="Moesin_tail_sf"/>
</dbReference>
<dbReference type="EMBL" id="CP026256">
    <property type="protein sequence ID" value="AWP13036.1"/>
    <property type="molecule type" value="Genomic_DNA"/>
</dbReference>
<dbReference type="GO" id="GO:0007015">
    <property type="term" value="P:actin filament organization"/>
    <property type="evidence" value="ECO:0007669"/>
    <property type="project" value="InterPro"/>
</dbReference>
<feature type="compositionally biased region" description="Basic and acidic residues" evidence="1">
    <location>
        <begin position="92"/>
        <end position="106"/>
    </location>
</feature>
<feature type="compositionally biased region" description="Polar residues" evidence="1">
    <location>
        <begin position="206"/>
        <end position="216"/>
    </location>
</feature>
<reference evidence="2 3" key="1">
    <citation type="submission" date="2017-12" db="EMBL/GenBank/DDBJ databases">
        <title>Integrating genomic resources of turbot (Scophthalmus maximus) in depth evaluation of genetic and physical mapping variation across individuals.</title>
        <authorList>
            <person name="Martinez P."/>
        </authorList>
    </citation>
    <scope>NUCLEOTIDE SEQUENCE [LARGE SCALE GENOMIC DNA]</scope>
</reference>
<dbReference type="Gene3D" id="6.10.360.10">
    <property type="match status" value="1"/>
</dbReference>
<feature type="compositionally biased region" description="Polar residues" evidence="1">
    <location>
        <begin position="172"/>
        <end position="184"/>
    </location>
</feature>
<name>A0A2U9CB87_SCOMX</name>
<dbReference type="Proteomes" id="UP000246464">
    <property type="component" value="Chromosome 14"/>
</dbReference>
<accession>A0A2U9CB87</accession>
<sequence>METSPVPPKPPRLVVEEENALVSQVLEIIGGITLEALQTLDQPEERDVWSTEEGDDSVFYSDEDQTHPNTKDDTSCDFGANEAAEEPVPQTEGDRGADVSSDKENLEMEMEASSQFILTDQVEERQELQMCETEHMHQSDSPDPGAEAGPGSGHLAGTSGESLLPNADIETQAGQNGSPDTANLQVEEERVLGAQTPNLEPMAVTNEESSTRQNVETEVPKETPSAELQISVDRQMKVDQQPEQGCDLHAPVGFHRGCSPGYSTLPLPKKSSGSAGNQRSFDHLTTTSTYSTVSYRKIRRGNTRQRIEEFEYMIMHL</sequence>
<dbReference type="AlphaFoldDB" id="A0A2U9CB87"/>
<feature type="region of interest" description="Disordered" evidence="1">
    <location>
        <begin position="43"/>
        <end position="227"/>
    </location>
</feature>
<dbReference type="InterPro" id="IPR045346">
    <property type="entry name" value="Ermin"/>
</dbReference>
<feature type="compositionally biased region" description="Basic and acidic residues" evidence="1">
    <location>
        <begin position="122"/>
        <end position="140"/>
    </location>
</feature>
<dbReference type="GO" id="GO:0051015">
    <property type="term" value="F:actin filament binding"/>
    <property type="evidence" value="ECO:0007669"/>
    <property type="project" value="InterPro"/>
</dbReference>
<evidence type="ECO:0000313" key="3">
    <source>
        <dbReference type="Proteomes" id="UP000246464"/>
    </source>
</evidence>
<organism evidence="2 3">
    <name type="scientific">Scophthalmus maximus</name>
    <name type="common">Turbot</name>
    <name type="synonym">Psetta maxima</name>
    <dbReference type="NCBI Taxonomy" id="52904"/>
    <lineage>
        <taxon>Eukaryota</taxon>
        <taxon>Metazoa</taxon>
        <taxon>Chordata</taxon>
        <taxon>Craniata</taxon>
        <taxon>Vertebrata</taxon>
        <taxon>Euteleostomi</taxon>
        <taxon>Actinopterygii</taxon>
        <taxon>Neopterygii</taxon>
        <taxon>Teleostei</taxon>
        <taxon>Neoteleostei</taxon>
        <taxon>Acanthomorphata</taxon>
        <taxon>Carangaria</taxon>
        <taxon>Pleuronectiformes</taxon>
        <taxon>Pleuronectoidei</taxon>
        <taxon>Scophthalmidae</taxon>
        <taxon>Scophthalmus</taxon>
    </lineage>
</organism>
<dbReference type="GO" id="GO:0008360">
    <property type="term" value="P:regulation of cell shape"/>
    <property type="evidence" value="ECO:0007669"/>
    <property type="project" value="InterPro"/>
</dbReference>
<evidence type="ECO:0000256" key="1">
    <source>
        <dbReference type="SAM" id="MobiDB-lite"/>
    </source>
</evidence>
<proteinExistence type="predicted"/>
<dbReference type="Pfam" id="PF20491">
    <property type="entry name" value="Ermin"/>
    <property type="match status" value="1"/>
</dbReference>
<protein>
    <submittedName>
        <fullName evidence="2">Putative ermin</fullName>
    </submittedName>
</protein>
<feature type="compositionally biased region" description="Basic and acidic residues" evidence="1">
    <location>
        <begin position="64"/>
        <end position="74"/>
    </location>
</feature>